<name>A0A2P8CW67_9BACT</name>
<dbReference type="AlphaFoldDB" id="A0A2P8CW67"/>
<reference evidence="1 2" key="1">
    <citation type="submission" date="2018-03" db="EMBL/GenBank/DDBJ databases">
        <title>Genomic Encyclopedia of Type Strains, Phase III (KMG-III): the genomes of soil and plant-associated and newly described type strains.</title>
        <authorList>
            <person name="Whitman W."/>
        </authorList>
    </citation>
    <scope>NUCLEOTIDE SEQUENCE [LARGE SCALE GENOMIC DNA]</scope>
    <source>
        <strain evidence="1 2">CGMCC 1.12700</strain>
    </source>
</reference>
<proteinExistence type="predicted"/>
<comment type="caution">
    <text evidence="1">The sequence shown here is derived from an EMBL/GenBank/DDBJ whole genome shotgun (WGS) entry which is preliminary data.</text>
</comment>
<dbReference type="Proteomes" id="UP000240572">
    <property type="component" value="Unassembled WGS sequence"/>
</dbReference>
<evidence type="ECO:0000313" key="2">
    <source>
        <dbReference type="Proteomes" id="UP000240572"/>
    </source>
</evidence>
<evidence type="ECO:0000313" key="1">
    <source>
        <dbReference type="EMBL" id="PSK89224.1"/>
    </source>
</evidence>
<keyword evidence="2" id="KW-1185">Reference proteome</keyword>
<accession>A0A2P8CW67</accession>
<protein>
    <submittedName>
        <fullName evidence="1">Uncharacterized protein</fullName>
    </submittedName>
</protein>
<sequence>MCETQTLAYTGEGYIIRCPQCLRIQLAFGTVAVVTKEKQLKKIKERADLELLCRSAGTFEPDLKSVTLPITQTTMLCLTMRELEAFNDLLAQAFALLEVYALLDAVNG</sequence>
<organism evidence="1 2">
    <name type="scientific">Taibaiella chishuiensis</name>
    <dbReference type="NCBI Taxonomy" id="1434707"/>
    <lineage>
        <taxon>Bacteria</taxon>
        <taxon>Pseudomonadati</taxon>
        <taxon>Bacteroidota</taxon>
        <taxon>Chitinophagia</taxon>
        <taxon>Chitinophagales</taxon>
        <taxon>Chitinophagaceae</taxon>
        <taxon>Taibaiella</taxon>
    </lineage>
</organism>
<gene>
    <name evidence="1" type="ORF">B0I18_11225</name>
</gene>
<dbReference type="EMBL" id="PYGD01000012">
    <property type="protein sequence ID" value="PSK89224.1"/>
    <property type="molecule type" value="Genomic_DNA"/>
</dbReference>